<gene>
    <name evidence="2" type="ORF">NDU88_009695</name>
</gene>
<dbReference type="EMBL" id="JANPWB010000010">
    <property type="protein sequence ID" value="KAJ1143386.1"/>
    <property type="molecule type" value="Genomic_DNA"/>
</dbReference>
<sequence>MHRPPGQCRPTSREEIDAAPAVRKKIPSTAHRNDAQPDNKPRIPRTDPGASENPAIHIGDCQCSGNRRKVFPA</sequence>
<protein>
    <submittedName>
        <fullName evidence="2">Uncharacterized protein</fullName>
    </submittedName>
</protein>
<dbReference type="AlphaFoldDB" id="A0AAV7QS92"/>
<keyword evidence="3" id="KW-1185">Reference proteome</keyword>
<evidence type="ECO:0000313" key="2">
    <source>
        <dbReference type="EMBL" id="KAJ1143386.1"/>
    </source>
</evidence>
<reference evidence="2" key="1">
    <citation type="journal article" date="2022" name="bioRxiv">
        <title>Sequencing and chromosome-scale assembly of the giantPleurodeles waltlgenome.</title>
        <authorList>
            <person name="Brown T."/>
            <person name="Elewa A."/>
            <person name="Iarovenko S."/>
            <person name="Subramanian E."/>
            <person name="Araus A.J."/>
            <person name="Petzold A."/>
            <person name="Susuki M."/>
            <person name="Suzuki K.-i.T."/>
            <person name="Hayashi T."/>
            <person name="Toyoda A."/>
            <person name="Oliveira C."/>
            <person name="Osipova E."/>
            <person name="Leigh N.D."/>
            <person name="Simon A."/>
            <person name="Yun M.H."/>
        </authorList>
    </citation>
    <scope>NUCLEOTIDE SEQUENCE</scope>
    <source>
        <strain evidence="2">20211129_DDA</strain>
        <tissue evidence="2">Liver</tissue>
    </source>
</reference>
<evidence type="ECO:0000256" key="1">
    <source>
        <dbReference type="SAM" id="MobiDB-lite"/>
    </source>
</evidence>
<accession>A0AAV7QS92</accession>
<feature type="compositionally biased region" description="Basic and acidic residues" evidence="1">
    <location>
        <begin position="31"/>
        <end position="45"/>
    </location>
</feature>
<organism evidence="2 3">
    <name type="scientific">Pleurodeles waltl</name>
    <name type="common">Iberian ribbed newt</name>
    <dbReference type="NCBI Taxonomy" id="8319"/>
    <lineage>
        <taxon>Eukaryota</taxon>
        <taxon>Metazoa</taxon>
        <taxon>Chordata</taxon>
        <taxon>Craniata</taxon>
        <taxon>Vertebrata</taxon>
        <taxon>Euteleostomi</taxon>
        <taxon>Amphibia</taxon>
        <taxon>Batrachia</taxon>
        <taxon>Caudata</taxon>
        <taxon>Salamandroidea</taxon>
        <taxon>Salamandridae</taxon>
        <taxon>Pleurodelinae</taxon>
        <taxon>Pleurodeles</taxon>
    </lineage>
</organism>
<evidence type="ECO:0000313" key="3">
    <source>
        <dbReference type="Proteomes" id="UP001066276"/>
    </source>
</evidence>
<proteinExistence type="predicted"/>
<feature type="region of interest" description="Disordered" evidence="1">
    <location>
        <begin position="1"/>
        <end position="73"/>
    </location>
</feature>
<name>A0AAV7QS92_PLEWA</name>
<comment type="caution">
    <text evidence="2">The sequence shown here is derived from an EMBL/GenBank/DDBJ whole genome shotgun (WGS) entry which is preliminary data.</text>
</comment>
<dbReference type="Proteomes" id="UP001066276">
    <property type="component" value="Chromosome 6"/>
</dbReference>